<evidence type="ECO:0000313" key="16">
    <source>
        <dbReference type="Proteomes" id="UP001153636"/>
    </source>
</evidence>
<keyword evidence="9 13" id="KW-0067">ATP-binding</keyword>
<dbReference type="Pfam" id="PF00294">
    <property type="entry name" value="PfkB"/>
    <property type="match status" value="1"/>
</dbReference>
<keyword evidence="16" id="KW-1185">Reference proteome</keyword>
<dbReference type="SUPFAM" id="SSF53613">
    <property type="entry name" value="Ribokinase-like"/>
    <property type="match status" value="1"/>
</dbReference>
<comment type="subcellular location">
    <subcellularLocation>
        <location evidence="13">Cytoplasm</location>
    </subcellularLocation>
    <subcellularLocation>
        <location evidence="13">Nucleus</location>
    </subcellularLocation>
</comment>
<dbReference type="InterPro" id="IPR002139">
    <property type="entry name" value="Ribo/fructo_kinase"/>
</dbReference>
<feature type="binding site" evidence="13">
    <location>
        <position position="291"/>
    </location>
    <ligand>
        <name>K(+)</name>
        <dbReference type="ChEBI" id="CHEBI:29103"/>
    </ligand>
</feature>
<dbReference type="PRINTS" id="PR00990">
    <property type="entry name" value="RIBOKINASE"/>
</dbReference>
<keyword evidence="13" id="KW-0539">Nucleus</keyword>
<feature type="binding site" evidence="13">
    <location>
        <position position="248"/>
    </location>
    <ligand>
        <name>K(+)</name>
        <dbReference type="ChEBI" id="CHEBI:29103"/>
    </ligand>
</feature>
<dbReference type="InterPro" id="IPR029056">
    <property type="entry name" value="Ribokinase-like"/>
</dbReference>
<keyword evidence="4 13" id="KW-0963">Cytoplasm</keyword>
<feature type="active site" description="Proton acceptor" evidence="13">
    <location>
        <position position="254"/>
    </location>
</feature>
<dbReference type="PANTHER" id="PTHR10584:SF166">
    <property type="entry name" value="RIBOKINASE"/>
    <property type="match status" value="1"/>
</dbReference>
<evidence type="ECO:0000256" key="5">
    <source>
        <dbReference type="ARBA" id="ARBA00022679"/>
    </source>
</evidence>
<dbReference type="FunFam" id="3.40.1190.20:FF:000010">
    <property type="entry name" value="Ribokinase"/>
    <property type="match status" value="1"/>
</dbReference>
<feature type="binding site" evidence="13">
    <location>
        <position position="295"/>
    </location>
    <ligand>
        <name>K(+)</name>
        <dbReference type="ChEBI" id="CHEBI:29103"/>
    </ligand>
</feature>
<comment type="caution">
    <text evidence="13">Lacks conserved residue(s) required for the propagation of feature annotation.</text>
</comment>
<sequence>MITNEIITVGSCNIDLVSYASRIPKPGETIQGREFRTFFGGKGANQCVAVARLGGKAAMIARIGDDIWGPKYIGVLQKENINTQYVFETNNCSTGIAQIIVGDDTGENQIVITPGANGRLSVQDIEEAKTIISTAGVVILQLETAESVAIRAMELCKGISILNGAPGQNKFDPQLLKLPTIFCVNEIEASTFTGGLPVNNSREVELAALDLISKGCKCVIITLGEQGAFYMDQTDKYHVSSPEVKCVDSTGAGDEFIGALAYLLVNEKGISMKQAIEKACFAAADSVTRPGTQASFPNSSIFLETKKICPCSSDQNTCDCK</sequence>
<keyword evidence="11 13" id="KW-0630">Potassium</keyword>
<comment type="pathway">
    <text evidence="13">Carbohydrate metabolism; D-ribose degradation; D-ribose 5-phosphate from beta-D-ribopyranose: step 2/2.</text>
</comment>
<dbReference type="EMBL" id="OV651820">
    <property type="protein sequence ID" value="CAH1114670.1"/>
    <property type="molecule type" value="Genomic_DNA"/>
</dbReference>
<evidence type="ECO:0000256" key="7">
    <source>
        <dbReference type="ARBA" id="ARBA00022741"/>
    </source>
</evidence>
<keyword evidence="7 13" id="KW-0547">Nucleotide-binding</keyword>
<dbReference type="NCBIfam" id="TIGR02152">
    <property type="entry name" value="D_ribokin_bact"/>
    <property type="match status" value="1"/>
</dbReference>
<accession>A0A9P0DD22</accession>
<organism evidence="15 16">
    <name type="scientific">Psylliodes chrysocephalus</name>
    <dbReference type="NCBI Taxonomy" id="3402493"/>
    <lineage>
        <taxon>Eukaryota</taxon>
        <taxon>Metazoa</taxon>
        <taxon>Ecdysozoa</taxon>
        <taxon>Arthropoda</taxon>
        <taxon>Hexapoda</taxon>
        <taxon>Insecta</taxon>
        <taxon>Pterygota</taxon>
        <taxon>Neoptera</taxon>
        <taxon>Endopterygota</taxon>
        <taxon>Coleoptera</taxon>
        <taxon>Polyphaga</taxon>
        <taxon>Cucujiformia</taxon>
        <taxon>Chrysomeloidea</taxon>
        <taxon>Chrysomelidae</taxon>
        <taxon>Galerucinae</taxon>
        <taxon>Alticini</taxon>
        <taxon>Psylliodes</taxon>
    </lineage>
</organism>
<dbReference type="Proteomes" id="UP001153636">
    <property type="component" value="Chromosome 8"/>
</dbReference>
<dbReference type="GO" id="GO:0019303">
    <property type="term" value="P:D-ribose catabolic process"/>
    <property type="evidence" value="ECO:0007669"/>
    <property type="project" value="UniProtKB-UniRule"/>
</dbReference>
<evidence type="ECO:0000256" key="4">
    <source>
        <dbReference type="ARBA" id="ARBA00022490"/>
    </source>
</evidence>
<comment type="cofactor">
    <cofactor evidence="13">
        <name>Mg(2+)</name>
        <dbReference type="ChEBI" id="CHEBI:18420"/>
    </cofactor>
    <text evidence="13">Requires a divalent cation, most likely magnesium in vivo, as an electrophilic catalyst to aid phosphoryl group transfer. It is the chelate of the metal and the nucleotide that is the actual substrate.</text>
</comment>
<evidence type="ECO:0000256" key="9">
    <source>
        <dbReference type="ARBA" id="ARBA00022840"/>
    </source>
</evidence>
<feature type="binding site" evidence="13">
    <location>
        <position position="286"/>
    </location>
    <ligand>
        <name>K(+)</name>
        <dbReference type="ChEBI" id="CHEBI:29103"/>
    </ligand>
</feature>
<comment type="function">
    <text evidence="13">Catalyzes the phosphorylation of ribose at O-5 in a reaction requiring ATP and magnesium. The resulting D-ribose-5-phosphate can then be used either for sythesis of nucleotides, histidine, and tryptophan, or as a component of the pentose phosphate pathway.</text>
</comment>
<feature type="binding site" evidence="13">
    <location>
        <begin position="13"/>
        <end position="15"/>
    </location>
    <ligand>
        <name>substrate</name>
    </ligand>
</feature>
<proteinExistence type="inferred from homology"/>
<dbReference type="GO" id="GO:0005634">
    <property type="term" value="C:nucleus"/>
    <property type="evidence" value="ECO:0007669"/>
    <property type="project" value="UniProtKB-SubCell"/>
</dbReference>
<dbReference type="GO" id="GO:0004747">
    <property type="term" value="F:ribokinase activity"/>
    <property type="evidence" value="ECO:0007669"/>
    <property type="project" value="UniProtKB-UniRule"/>
</dbReference>
<dbReference type="InterPro" id="IPR002173">
    <property type="entry name" value="Carboh/pur_kinase_PfkB_CS"/>
</dbReference>
<keyword evidence="6 13" id="KW-0479">Metal-binding</keyword>
<feature type="binding site" evidence="13">
    <location>
        <position position="254"/>
    </location>
    <ligand>
        <name>substrate</name>
    </ligand>
</feature>
<dbReference type="OrthoDB" id="415590at2759"/>
<dbReference type="PANTHER" id="PTHR10584">
    <property type="entry name" value="SUGAR KINASE"/>
    <property type="match status" value="1"/>
</dbReference>
<comment type="subunit">
    <text evidence="13">Homodimer.</text>
</comment>
<dbReference type="GO" id="GO:0005524">
    <property type="term" value="F:ATP binding"/>
    <property type="evidence" value="ECO:0007669"/>
    <property type="project" value="UniProtKB-UniRule"/>
</dbReference>
<evidence type="ECO:0000259" key="14">
    <source>
        <dbReference type="Pfam" id="PF00294"/>
    </source>
</evidence>
<evidence type="ECO:0000256" key="8">
    <source>
        <dbReference type="ARBA" id="ARBA00022777"/>
    </source>
</evidence>
<evidence type="ECO:0000256" key="10">
    <source>
        <dbReference type="ARBA" id="ARBA00022842"/>
    </source>
</evidence>
<feature type="binding site" evidence="13">
    <location>
        <begin position="41"/>
        <end position="45"/>
    </location>
    <ligand>
        <name>substrate</name>
    </ligand>
</feature>
<comment type="catalytic activity">
    <reaction evidence="13">
        <text>D-ribose + ATP = D-ribose 5-phosphate + ADP + H(+)</text>
        <dbReference type="Rhea" id="RHEA:13697"/>
        <dbReference type="ChEBI" id="CHEBI:15378"/>
        <dbReference type="ChEBI" id="CHEBI:30616"/>
        <dbReference type="ChEBI" id="CHEBI:47013"/>
        <dbReference type="ChEBI" id="CHEBI:78346"/>
        <dbReference type="ChEBI" id="CHEBI:456216"/>
        <dbReference type="EC" id="2.7.1.15"/>
    </reaction>
</comment>
<gene>
    <name evidence="15" type="ORF">PSYICH_LOCUS14088</name>
</gene>
<dbReference type="GO" id="GO:0046872">
    <property type="term" value="F:metal ion binding"/>
    <property type="evidence" value="ECO:0007669"/>
    <property type="project" value="UniProtKB-KW"/>
</dbReference>
<evidence type="ECO:0000313" key="15">
    <source>
        <dbReference type="EMBL" id="CAH1114670.1"/>
    </source>
</evidence>
<dbReference type="EC" id="2.7.1.15" evidence="2 13"/>
<feature type="binding site" evidence="13">
    <location>
        <position position="250"/>
    </location>
    <ligand>
        <name>K(+)</name>
        <dbReference type="ChEBI" id="CHEBI:29103"/>
    </ligand>
</feature>
<name>A0A9P0DD22_9CUCU</name>
<feature type="binding site" evidence="13">
    <location>
        <begin position="253"/>
        <end position="254"/>
    </location>
    <ligand>
        <name>ATP</name>
        <dbReference type="ChEBI" id="CHEBI:30616"/>
    </ligand>
</feature>
<evidence type="ECO:0000256" key="6">
    <source>
        <dbReference type="ARBA" id="ARBA00022723"/>
    </source>
</evidence>
<comment type="similarity">
    <text evidence="1">Belongs to the carbohydrate kinase pfkB family.</text>
</comment>
<evidence type="ECO:0000256" key="12">
    <source>
        <dbReference type="ARBA" id="ARBA00023277"/>
    </source>
</evidence>
<evidence type="ECO:0000256" key="3">
    <source>
        <dbReference type="ARBA" id="ARBA00016943"/>
    </source>
</evidence>
<comment type="similarity">
    <text evidence="13">Belongs to the carbohydrate kinase PfkB family. Ribokinase subfamily.</text>
</comment>
<dbReference type="InterPro" id="IPR011877">
    <property type="entry name" value="Ribokinase"/>
</dbReference>
<feature type="binding site" evidence="13">
    <location>
        <position position="289"/>
    </location>
    <ligand>
        <name>K(+)</name>
        <dbReference type="ChEBI" id="CHEBI:29103"/>
    </ligand>
</feature>
<dbReference type="CDD" id="cd01174">
    <property type="entry name" value="ribokinase"/>
    <property type="match status" value="1"/>
</dbReference>
<keyword evidence="12 13" id="KW-0119">Carbohydrate metabolism</keyword>
<dbReference type="HAMAP" id="MF_01987">
    <property type="entry name" value="Ribokinase"/>
    <property type="match status" value="1"/>
</dbReference>
<keyword evidence="10 13" id="KW-0460">Magnesium</keyword>
<comment type="activity regulation">
    <text evidence="13">Activated by a monovalent cation that binds near, but not in, the active site. The most likely occupant of the site in vivo is potassium. Ion binding induces a conformational change that may alter substrate affinity.</text>
</comment>
<feature type="binding site" evidence="13">
    <location>
        <begin position="222"/>
        <end position="227"/>
    </location>
    <ligand>
        <name>ATP</name>
        <dbReference type="ChEBI" id="CHEBI:30616"/>
    </ligand>
</feature>
<keyword evidence="8 13" id="KW-0418">Kinase</keyword>
<dbReference type="InterPro" id="IPR011611">
    <property type="entry name" value="PfkB_dom"/>
</dbReference>
<feature type="binding site" evidence="13">
    <location>
        <position position="185"/>
    </location>
    <ligand>
        <name>ATP</name>
        <dbReference type="ChEBI" id="CHEBI:30616"/>
    </ligand>
</feature>
<evidence type="ECO:0000256" key="11">
    <source>
        <dbReference type="ARBA" id="ARBA00022958"/>
    </source>
</evidence>
<evidence type="ECO:0000256" key="1">
    <source>
        <dbReference type="ARBA" id="ARBA00005380"/>
    </source>
</evidence>
<feature type="domain" description="Carbohydrate kinase PfkB" evidence="14">
    <location>
        <begin position="5"/>
        <end position="297"/>
    </location>
</feature>
<evidence type="ECO:0000256" key="2">
    <source>
        <dbReference type="ARBA" id="ARBA00012035"/>
    </source>
</evidence>
<dbReference type="Gene3D" id="3.40.1190.20">
    <property type="match status" value="1"/>
</dbReference>
<keyword evidence="5 13" id="KW-0808">Transferase</keyword>
<feature type="binding site" evidence="13">
    <location>
        <position position="143"/>
    </location>
    <ligand>
        <name>substrate</name>
    </ligand>
</feature>
<evidence type="ECO:0000256" key="13">
    <source>
        <dbReference type="HAMAP-Rule" id="MF_03215"/>
    </source>
</evidence>
<dbReference type="GO" id="GO:0005829">
    <property type="term" value="C:cytosol"/>
    <property type="evidence" value="ECO:0007669"/>
    <property type="project" value="TreeGrafter"/>
</dbReference>
<dbReference type="AlphaFoldDB" id="A0A9P0DD22"/>
<dbReference type="PROSITE" id="PS00584">
    <property type="entry name" value="PFKB_KINASES_2"/>
    <property type="match status" value="1"/>
</dbReference>
<reference evidence="15" key="1">
    <citation type="submission" date="2022-01" db="EMBL/GenBank/DDBJ databases">
        <authorList>
            <person name="King R."/>
        </authorList>
    </citation>
    <scope>NUCLEOTIDE SEQUENCE</scope>
</reference>
<protein>
    <recommendedName>
        <fullName evidence="3 13">Ribokinase</fullName>
        <shortName evidence="13">RK</shortName>
        <ecNumber evidence="2 13">2.7.1.15</ecNumber>
    </recommendedName>
</protein>